<feature type="non-terminal residue" evidence="1">
    <location>
        <position position="1"/>
    </location>
</feature>
<sequence>NNCIHKHLRIINKARKLGRDASMMGCISVIPITPASGMPLIGPHFYAKIDGKTVDVSMEPGLEKAVWRNEDIVRLFPVNVSKLRPMFPSEGLPLPCGLGIRWPWAE</sequence>
<comment type="caution">
    <text evidence="1">The sequence shown here is derived from an EMBL/GenBank/DDBJ whole genome shotgun (WGS) entry which is preliminary data.</text>
</comment>
<proteinExistence type="predicted"/>
<accession>X1Q0A4</accession>
<protein>
    <submittedName>
        <fullName evidence="1">Uncharacterized protein</fullName>
    </submittedName>
</protein>
<organism evidence="1">
    <name type="scientific">marine sediment metagenome</name>
    <dbReference type="NCBI Taxonomy" id="412755"/>
    <lineage>
        <taxon>unclassified sequences</taxon>
        <taxon>metagenomes</taxon>
        <taxon>ecological metagenomes</taxon>
    </lineage>
</organism>
<name>X1Q0A4_9ZZZZ</name>
<reference evidence="1" key="1">
    <citation type="journal article" date="2014" name="Front. Microbiol.">
        <title>High frequency of phylogenetically diverse reductive dehalogenase-homologous genes in deep subseafloor sedimentary metagenomes.</title>
        <authorList>
            <person name="Kawai M."/>
            <person name="Futagami T."/>
            <person name="Toyoda A."/>
            <person name="Takaki Y."/>
            <person name="Nishi S."/>
            <person name="Hori S."/>
            <person name="Arai W."/>
            <person name="Tsubouchi T."/>
            <person name="Morono Y."/>
            <person name="Uchiyama I."/>
            <person name="Ito T."/>
            <person name="Fujiyama A."/>
            <person name="Inagaki F."/>
            <person name="Takami H."/>
        </authorList>
    </citation>
    <scope>NUCLEOTIDE SEQUENCE</scope>
    <source>
        <strain evidence="1">Expedition CK06-06</strain>
    </source>
</reference>
<dbReference type="AlphaFoldDB" id="X1Q0A4"/>
<dbReference type="EMBL" id="BARV01038492">
    <property type="protein sequence ID" value="GAI48191.1"/>
    <property type="molecule type" value="Genomic_DNA"/>
</dbReference>
<gene>
    <name evidence="1" type="ORF">S06H3_59280</name>
</gene>
<evidence type="ECO:0000313" key="1">
    <source>
        <dbReference type="EMBL" id="GAI48191.1"/>
    </source>
</evidence>